<gene>
    <name evidence="1" type="ORF">AB6A40_006068</name>
</gene>
<dbReference type="Proteomes" id="UP001608902">
    <property type="component" value="Unassembled WGS sequence"/>
</dbReference>
<evidence type="ECO:0000313" key="2">
    <source>
        <dbReference type="Proteomes" id="UP001608902"/>
    </source>
</evidence>
<accession>A0ABD6EMI2</accession>
<evidence type="ECO:0008006" key="3">
    <source>
        <dbReference type="Google" id="ProtNLM"/>
    </source>
</evidence>
<dbReference type="InterPro" id="IPR011990">
    <property type="entry name" value="TPR-like_helical_dom_sf"/>
</dbReference>
<keyword evidence="2" id="KW-1185">Reference proteome</keyword>
<dbReference type="PANTHER" id="PTHR46669">
    <property type="entry name" value="LEUCINE-RICH PPR MOTIF-CONTAINING PROTEIN, MITOCHONDRIAL"/>
    <property type="match status" value="1"/>
</dbReference>
<evidence type="ECO:0000313" key="1">
    <source>
        <dbReference type="EMBL" id="MFH4979359.1"/>
    </source>
</evidence>
<name>A0ABD6EMI2_9BILA</name>
<dbReference type="PANTHER" id="PTHR46669:SF1">
    <property type="entry name" value="LEUCINE-RICH PPR MOTIF-CONTAINING PROTEIN, MITOCHONDRIAL"/>
    <property type="match status" value="1"/>
</dbReference>
<sequence>MIPRAVCRIPISSNGKICHALFHGKKVRLAFLPSAFCSFHRINYFHQCTALPSTSSVNLSDDDQYLIHRGDFSGVAGHQKKNDQPQSPELAITRLRKQYETNFRVQGESFLKNILLPIENKDAEFIGTIKRSPERYLPFLFHICGSGMPDIVCESRQQIMDRMWKALLLNNVAIDISSFNSRLASMLENEFDFDPWKMLEEAEIELNLSPTIETFHSLSCQFAKKGDVGNIREIICNVAKAGLQVDATFNCSLLYGLAICGRFDEAEKLLEDTVSKFGENTRRQALSSYMKAAAARPDIEKLREILRRSVIYDSYTKKQTKRFVLCIPYTDIFEVIWILSKHGQSENDYQSLIHQILDYTSRKAGFFKHLFRETVRHIFHGHFFSALCLMEDMHRVKDCLDNQQKNHWSSHLMAQLCHRMVVSKTPLSTVKKIANRIIATFGDSVRFPDMLLLSAYMSRDLFYTDKYEYFSEIVDMIDLQRERIHLILPVLVGAPDLSSRLKVLFRCTTLGYTDVSQLDIRTLSRLLLNPLFESFYGKVDTGSVAVTNMSEVLNSYGIKSDIIWKLIYNWWQLKRNTSSNYNVLPEESSLRKWLQLNYGTVFEKNRLNSQNKQKSLETLKRCIASKSVADIHSFIRLYGLPDETSLESILHPLLEVYINSRDLKMTNEMLLVLSTFCKRNEVPIKEEIILWLLAAQSGQSHCIFSVTEYAFELRRMFPNVAGGFRNFFRNQMAVIDILRSSYDIETLSVEHIDQSLNFIKILLKFDLCSLPQDEFISDYVINTALKRISWREAFMTWMKFQSSLNCSNGIIRLLRSAYISGTLDSVEDVLRSAKTFLSTSRIHAINAAVLIILKRFPEAEDIFKFNEISAYDVTSAFRLLNSSRITQFEEMNMIKFTELSLKYTGLAKDRKCCDKYHSLWIRLCEVLKLPRTALEMYSIFRKYECSINPTGLQKILKISDGYIERLGRRVSLSNGLVGSRIDRDFEKLKEINLQLHQEVDLTQDDISSDVACECEVEETQ</sequence>
<dbReference type="AlphaFoldDB" id="A0ABD6EMI2"/>
<dbReference type="Gene3D" id="1.25.40.10">
    <property type="entry name" value="Tetratricopeptide repeat domain"/>
    <property type="match status" value="1"/>
</dbReference>
<protein>
    <recommendedName>
        <fullName evidence="3">Pentatricopeptide repeat-containing protein</fullName>
    </recommendedName>
</protein>
<reference evidence="1 2" key="1">
    <citation type="submission" date="2024-08" db="EMBL/GenBank/DDBJ databases">
        <title>Gnathostoma spinigerum genome.</title>
        <authorList>
            <person name="Gonzalez-Bertolin B."/>
            <person name="Monzon S."/>
            <person name="Zaballos A."/>
            <person name="Jimenez P."/>
            <person name="Dekumyoy P."/>
            <person name="Varona S."/>
            <person name="Cuesta I."/>
            <person name="Sumanam S."/>
            <person name="Adisakwattana P."/>
            <person name="Gasser R.B."/>
            <person name="Hernandez-Gonzalez A."/>
            <person name="Young N.D."/>
            <person name="Perteguer M.J."/>
        </authorList>
    </citation>
    <scope>NUCLEOTIDE SEQUENCE [LARGE SCALE GENOMIC DNA]</scope>
    <source>
        <strain evidence="1">AL3</strain>
        <tissue evidence="1">Liver</tissue>
    </source>
</reference>
<proteinExistence type="predicted"/>
<dbReference type="EMBL" id="JBGFUD010004100">
    <property type="protein sequence ID" value="MFH4979359.1"/>
    <property type="molecule type" value="Genomic_DNA"/>
</dbReference>
<comment type="caution">
    <text evidence="1">The sequence shown here is derived from an EMBL/GenBank/DDBJ whole genome shotgun (WGS) entry which is preliminary data.</text>
</comment>
<dbReference type="InterPro" id="IPR033490">
    <property type="entry name" value="LRP130"/>
</dbReference>
<organism evidence="1 2">
    <name type="scientific">Gnathostoma spinigerum</name>
    <dbReference type="NCBI Taxonomy" id="75299"/>
    <lineage>
        <taxon>Eukaryota</taxon>
        <taxon>Metazoa</taxon>
        <taxon>Ecdysozoa</taxon>
        <taxon>Nematoda</taxon>
        <taxon>Chromadorea</taxon>
        <taxon>Rhabditida</taxon>
        <taxon>Spirurina</taxon>
        <taxon>Gnathostomatomorpha</taxon>
        <taxon>Gnathostomatoidea</taxon>
        <taxon>Gnathostomatidae</taxon>
        <taxon>Gnathostoma</taxon>
    </lineage>
</organism>